<name>A0A8J5JFZ4_HOMAM</name>
<dbReference type="InterPro" id="IPR007146">
    <property type="entry name" value="Sas10/Utp3/C1D"/>
</dbReference>
<proteinExistence type="inferred from homology"/>
<dbReference type="PANTHER" id="PTHR13237:SF9">
    <property type="entry name" value="NEUROGUIDIN"/>
    <property type="match status" value="1"/>
</dbReference>
<sequence length="297" mass="33161">MVERMDQENEISGTIASDLPRGVALLADLATNLNNVRATFDALAERIKAGELNTAKGLSLLELKNQSFLSYMGNLTYLTLRKLKGAKIEDDPSVGKHHNSNVAADGVVTGDDPSRLKGNIDNIGSSSDEDEEDGNVKKVKKTEEDNQKIYKVPKISQTHYDGEVNKDEAKEKARRRVLNSTMLRDALSEHTEDPEVVFNNDVLKQKAMKKRRELEVFEEENMIRKTVSRRDQAAMRQVTTLGTMGSEILGFNNMDALHQSYDPTAPAAKRQKTGKSSKNKGKGKFKGKKGFKKKRKH</sequence>
<organism evidence="3 4">
    <name type="scientific">Homarus americanus</name>
    <name type="common">American lobster</name>
    <dbReference type="NCBI Taxonomy" id="6706"/>
    <lineage>
        <taxon>Eukaryota</taxon>
        <taxon>Metazoa</taxon>
        <taxon>Ecdysozoa</taxon>
        <taxon>Arthropoda</taxon>
        <taxon>Crustacea</taxon>
        <taxon>Multicrustacea</taxon>
        <taxon>Malacostraca</taxon>
        <taxon>Eumalacostraca</taxon>
        <taxon>Eucarida</taxon>
        <taxon>Decapoda</taxon>
        <taxon>Pleocyemata</taxon>
        <taxon>Astacidea</taxon>
        <taxon>Nephropoidea</taxon>
        <taxon>Nephropidae</taxon>
        <taxon>Homarus</taxon>
    </lineage>
</organism>
<reference evidence="3" key="1">
    <citation type="journal article" date="2021" name="Sci. Adv.">
        <title>The American lobster genome reveals insights on longevity, neural, and immune adaptations.</title>
        <authorList>
            <person name="Polinski J.M."/>
            <person name="Zimin A.V."/>
            <person name="Clark K.F."/>
            <person name="Kohn A.B."/>
            <person name="Sadowski N."/>
            <person name="Timp W."/>
            <person name="Ptitsyn A."/>
            <person name="Khanna P."/>
            <person name="Romanova D.Y."/>
            <person name="Williams P."/>
            <person name="Greenwood S.J."/>
            <person name="Moroz L.L."/>
            <person name="Walt D.R."/>
            <person name="Bodnar A.G."/>
        </authorList>
    </citation>
    <scope>NUCLEOTIDE SEQUENCE</scope>
    <source>
        <strain evidence="3">GMGI-L3</strain>
    </source>
</reference>
<evidence type="ECO:0000313" key="4">
    <source>
        <dbReference type="Proteomes" id="UP000747542"/>
    </source>
</evidence>
<dbReference type="Pfam" id="PF04000">
    <property type="entry name" value="Sas10_Utp3"/>
    <property type="match status" value="1"/>
</dbReference>
<comment type="caution">
    <text evidence="3">The sequence shown here is derived from an EMBL/GenBank/DDBJ whole genome shotgun (WGS) entry which is preliminary data.</text>
</comment>
<dbReference type="AlphaFoldDB" id="A0A8J5JFZ4"/>
<evidence type="ECO:0000256" key="2">
    <source>
        <dbReference type="SAM" id="MobiDB-lite"/>
    </source>
</evidence>
<dbReference type="Proteomes" id="UP000747542">
    <property type="component" value="Unassembled WGS sequence"/>
</dbReference>
<dbReference type="EMBL" id="JAHLQT010040257">
    <property type="protein sequence ID" value="KAG7155984.1"/>
    <property type="molecule type" value="Genomic_DNA"/>
</dbReference>
<keyword evidence="4" id="KW-1185">Reference proteome</keyword>
<dbReference type="GO" id="GO:0000462">
    <property type="term" value="P:maturation of SSU-rRNA from tricistronic rRNA transcript (SSU-rRNA, 5.8S rRNA, LSU-rRNA)"/>
    <property type="evidence" value="ECO:0007669"/>
    <property type="project" value="TreeGrafter"/>
</dbReference>
<feature type="compositionally biased region" description="Basic residues" evidence="2">
    <location>
        <begin position="269"/>
        <end position="297"/>
    </location>
</feature>
<dbReference type="GO" id="GO:0032040">
    <property type="term" value="C:small-subunit processome"/>
    <property type="evidence" value="ECO:0007669"/>
    <property type="project" value="TreeGrafter"/>
</dbReference>
<gene>
    <name evidence="3" type="primary">ngdn-L</name>
    <name evidence="3" type="ORF">Hamer_G012139</name>
</gene>
<feature type="region of interest" description="Disordered" evidence="2">
    <location>
        <begin position="91"/>
        <end position="142"/>
    </location>
</feature>
<evidence type="ECO:0000256" key="1">
    <source>
        <dbReference type="ARBA" id="ARBA00010979"/>
    </source>
</evidence>
<dbReference type="PANTHER" id="PTHR13237">
    <property type="entry name" value="SOMETHING ABOUT SILENCING PROTEIN 10-RELATED"/>
    <property type="match status" value="1"/>
</dbReference>
<protein>
    <submittedName>
        <fullName evidence="3">Neuroguidin-like</fullName>
    </submittedName>
</protein>
<evidence type="ECO:0000313" key="3">
    <source>
        <dbReference type="EMBL" id="KAG7155984.1"/>
    </source>
</evidence>
<comment type="similarity">
    <text evidence="1">Belongs to the SAS10 family.</text>
</comment>
<feature type="region of interest" description="Disordered" evidence="2">
    <location>
        <begin position="257"/>
        <end position="297"/>
    </location>
</feature>
<accession>A0A8J5JFZ4</accession>